<dbReference type="Proteomes" id="UP000315353">
    <property type="component" value="Unassembled WGS sequence"/>
</dbReference>
<evidence type="ECO:0000313" key="1">
    <source>
        <dbReference type="EMBL" id="GEB97579.1"/>
    </source>
</evidence>
<reference evidence="1 2" key="1">
    <citation type="submission" date="2019-06" db="EMBL/GenBank/DDBJ databases">
        <title>Whole genome shotgun sequence of Corynebacterium flavescens NBRC 14136.</title>
        <authorList>
            <person name="Hosoyama A."/>
            <person name="Uohara A."/>
            <person name="Ohji S."/>
            <person name="Ichikawa N."/>
        </authorList>
    </citation>
    <scope>NUCLEOTIDE SEQUENCE [LARGE SCALE GENOMIC DNA]</scope>
    <source>
        <strain evidence="1 2">NBRC 14136</strain>
    </source>
</reference>
<gene>
    <name evidence="1" type="ORF">CFL01nite_10740</name>
</gene>
<proteinExistence type="predicted"/>
<sequence>MITVFLVRPVSRVLGVSCVFAMVVVKNASRGGTQGGCRLWLKPVQFGAKVAYGGPSDH</sequence>
<accession>A0AB73B6Y0</accession>
<organism evidence="1 2">
    <name type="scientific">Corynebacterium flavescens</name>
    <dbReference type="NCBI Taxonomy" id="28028"/>
    <lineage>
        <taxon>Bacteria</taxon>
        <taxon>Bacillati</taxon>
        <taxon>Actinomycetota</taxon>
        <taxon>Actinomycetes</taxon>
        <taxon>Mycobacteriales</taxon>
        <taxon>Corynebacteriaceae</taxon>
        <taxon>Corynebacterium</taxon>
    </lineage>
</organism>
<protein>
    <submittedName>
        <fullName evidence="1">Uncharacterized protein</fullName>
    </submittedName>
</protein>
<evidence type="ECO:0000313" key="2">
    <source>
        <dbReference type="Proteomes" id="UP000315353"/>
    </source>
</evidence>
<dbReference type="EMBL" id="BJNB01000013">
    <property type="protein sequence ID" value="GEB97579.1"/>
    <property type="molecule type" value="Genomic_DNA"/>
</dbReference>
<comment type="caution">
    <text evidence="1">The sequence shown here is derived from an EMBL/GenBank/DDBJ whole genome shotgun (WGS) entry which is preliminary data.</text>
</comment>
<name>A0AB73B6Y0_CORFL</name>
<dbReference type="AlphaFoldDB" id="A0AB73B6Y0"/>